<evidence type="ECO:0008006" key="5">
    <source>
        <dbReference type="Google" id="ProtNLM"/>
    </source>
</evidence>
<dbReference type="Proteomes" id="UP001501303">
    <property type="component" value="Unassembled WGS sequence"/>
</dbReference>
<name>A0ABP5A631_9ACTN</name>
<proteinExistence type="predicted"/>
<feature type="chain" id="PRO_5046492563" description="DUF748 domain-containing protein" evidence="2">
    <location>
        <begin position="24"/>
        <end position="315"/>
    </location>
</feature>
<dbReference type="EMBL" id="BAAAMJ010000009">
    <property type="protein sequence ID" value="GAA1902528.1"/>
    <property type="molecule type" value="Genomic_DNA"/>
</dbReference>
<comment type="caution">
    <text evidence="3">The sequence shown here is derived from an EMBL/GenBank/DDBJ whole genome shotgun (WGS) entry which is preliminary data.</text>
</comment>
<evidence type="ECO:0000256" key="1">
    <source>
        <dbReference type="SAM" id="MobiDB-lite"/>
    </source>
</evidence>
<keyword evidence="4" id="KW-1185">Reference proteome</keyword>
<evidence type="ECO:0000313" key="4">
    <source>
        <dbReference type="Proteomes" id="UP001501303"/>
    </source>
</evidence>
<gene>
    <name evidence="3" type="ORF">GCM10009716_10520</name>
</gene>
<sequence length="315" mass="32621">MNTLTKLGAFAAGVALTFAGAYAAGHTVGPEPSDPAPAHHSGGSGHESHDEQATGTPALAGGLQVSDRGYTLHPPAEPLEAGEETDFRFTVTGPDGEPLTEYTPSHEEDLHLIVVGRDLSGYQHLHPERDAEGTWSVPITFGNAGDYRVFADFAPLDPSVGGLTLGADVAVSGPYEPAALPDPGNTAEVDGYTVTLEGAPTTGSAGEVTLSVSRDGEPVTDLEPYLGAYGHLVALRQGDLAYLHVHPNGEPGDGRTEAGPEISFSTQAPSPGTYRLYLDFRHDGEVRTAEFTVTVTGDASGRAPAAGGHDDGHDH</sequence>
<protein>
    <recommendedName>
        <fullName evidence="5">DUF748 domain-containing protein</fullName>
    </recommendedName>
</protein>
<feature type="region of interest" description="Disordered" evidence="1">
    <location>
        <begin position="247"/>
        <end position="270"/>
    </location>
</feature>
<feature type="region of interest" description="Disordered" evidence="1">
    <location>
        <begin position="295"/>
        <end position="315"/>
    </location>
</feature>
<evidence type="ECO:0000256" key="2">
    <source>
        <dbReference type="SAM" id="SignalP"/>
    </source>
</evidence>
<reference evidence="4" key="1">
    <citation type="journal article" date="2019" name="Int. J. Syst. Evol. Microbiol.">
        <title>The Global Catalogue of Microorganisms (GCM) 10K type strain sequencing project: providing services to taxonomists for standard genome sequencing and annotation.</title>
        <authorList>
            <consortium name="The Broad Institute Genomics Platform"/>
            <consortium name="The Broad Institute Genome Sequencing Center for Infectious Disease"/>
            <person name="Wu L."/>
            <person name="Ma J."/>
        </authorList>
    </citation>
    <scope>NUCLEOTIDE SEQUENCE [LARGE SCALE GENOMIC DNA]</scope>
    <source>
        <strain evidence="4">JCM 13581</strain>
    </source>
</reference>
<feature type="signal peptide" evidence="2">
    <location>
        <begin position="1"/>
        <end position="23"/>
    </location>
</feature>
<feature type="region of interest" description="Disordered" evidence="1">
    <location>
        <begin position="28"/>
        <end position="68"/>
    </location>
</feature>
<accession>A0ABP5A631</accession>
<evidence type="ECO:0000313" key="3">
    <source>
        <dbReference type="EMBL" id="GAA1902528.1"/>
    </source>
</evidence>
<organism evidence="3 4">
    <name type="scientific">Streptomyces sodiiphilus</name>
    <dbReference type="NCBI Taxonomy" id="226217"/>
    <lineage>
        <taxon>Bacteria</taxon>
        <taxon>Bacillati</taxon>
        <taxon>Actinomycetota</taxon>
        <taxon>Actinomycetes</taxon>
        <taxon>Kitasatosporales</taxon>
        <taxon>Streptomycetaceae</taxon>
        <taxon>Streptomyces</taxon>
    </lineage>
</organism>
<dbReference type="RefSeq" id="WP_344259253.1">
    <property type="nucleotide sequence ID" value="NZ_BAAAMJ010000009.1"/>
</dbReference>
<keyword evidence="2" id="KW-0732">Signal</keyword>